<accession>A0ABR1TLH8</accession>
<keyword evidence="3" id="KW-1185">Reference proteome</keyword>
<feature type="compositionally biased region" description="Basic and acidic residues" evidence="1">
    <location>
        <begin position="260"/>
        <end position="276"/>
    </location>
</feature>
<feature type="region of interest" description="Disordered" evidence="1">
    <location>
        <begin position="1"/>
        <end position="188"/>
    </location>
</feature>
<evidence type="ECO:0008006" key="4">
    <source>
        <dbReference type="Google" id="ProtNLM"/>
    </source>
</evidence>
<feature type="compositionally biased region" description="Basic and acidic residues" evidence="1">
    <location>
        <begin position="563"/>
        <end position="573"/>
    </location>
</feature>
<feature type="compositionally biased region" description="Polar residues" evidence="1">
    <location>
        <begin position="404"/>
        <end position="414"/>
    </location>
</feature>
<feature type="compositionally biased region" description="Low complexity" evidence="1">
    <location>
        <begin position="547"/>
        <end position="562"/>
    </location>
</feature>
<reference evidence="2 3" key="1">
    <citation type="submission" date="2023-01" db="EMBL/GenBank/DDBJ databases">
        <title>Analysis of 21 Apiospora genomes using comparative genomics revels a genus with tremendous synthesis potential of carbohydrate active enzymes and secondary metabolites.</title>
        <authorList>
            <person name="Sorensen T."/>
        </authorList>
    </citation>
    <scope>NUCLEOTIDE SEQUENCE [LARGE SCALE GENOMIC DNA]</scope>
    <source>
        <strain evidence="2 3">CBS 83171</strain>
    </source>
</reference>
<organism evidence="2 3">
    <name type="scientific">Apiospora saccharicola</name>
    <dbReference type="NCBI Taxonomy" id="335842"/>
    <lineage>
        <taxon>Eukaryota</taxon>
        <taxon>Fungi</taxon>
        <taxon>Dikarya</taxon>
        <taxon>Ascomycota</taxon>
        <taxon>Pezizomycotina</taxon>
        <taxon>Sordariomycetes</taxon>
        <taxon>Xylariomycetidae</taxon>
        <taxon>Amphisphaeriales</taxon>
        <taxon>Apiosporaceae</taxon>
        <taxon>Apiospora</taxon>
    </lineage>
</organism>
<protein>
    <recommendedName>
        <fullName evidence="4">DZF domain-containing protein</fullName>
    </recommendedName>
</protein>
<feature type="compositionally biased region" description="Polar residues" evidence="1">
    <location>
        <begin position="315"/>
        <end position="347"/>
    </location>
</feature>
<dbReference type="Proteomes" id="UP001446871">
    <property type="component" value="Unassembled WGS sequence"/>
</dbReference>
<name>A0ABR1TLH8_9PEZI</name>
<feature type="compositionally biased region" description="Basic residues" evidence="1">
    <location>
        <begin position="73"/>
        <end position="82"/>
    </location>
</feature>
<proteinExistence type="predicted"/>
<feature type="compositionally biased region" description="Low complexity" evidence="1">
    <location>
        <begin position="19"/>
        <end position="37"/>
    </location>
</feature>
<sequence>MSSTSPSFGSNNPFRRKTGGPSPSSAIPSGSPAPSSSLDNPTALSPAPRPPVTTFRTVVPEHQAARDDPIQPKQKKIVKKVRVQSPPPSSPEDAVPVATYFPPADYDDDDDDNEYDDADRRNSRDALDDGDKVDPFAGGQTDEEAGREALDEHTLPRAPANPFSKTPSDMEQSIPGEEANPASGSKGALDVNSFKRLLLTGHANNPGAAGGAGDALLPAATSTWSGSSLLPTPSHDGTSMTDASSVSRQSILDATQDTPRTSHEISEPEEAGERWNTHPSSPLAYVQPASGRKKPPPPSSRHGKLIKIELGSDQRPGNPSRNSGPGMSVDTNIDPTDQHSPLSSASDVNKPLPLPPTRTPADEQTESPFDREAAGKLPEAFSDAAATTNSGPPDPYGGTRSRSESQVSTGTTSSARKPAAPPPRRHGRSDSKPPSIMANPADEEAPRSSMESNRSRADSLRIKSPTNAGLSVPAPPPPRRPSHNRSGSSMTSPTSVSSPGSIDGVRLSQGTGFSLLEHPNFGSAMATVTTTKDGVPKLSPPPPPPARQSSARRPPSISSLESSSRKVSREKDGVIAAPPPPPRRSRSNKSNMQTAESIHGDSGSRSASGEIGRIDGEPRKNRATSETTSIGSGVDILKDLEALQNEVKAAMGGT</sequence>
<comment type="caution">
    <text evidence="2">The sequence shown here is derived from an EMBL/GenBank/DDBJ whole genome shotgun (WGS) entry which is preliminary data.</text>
</comment>
<feature type="compositionally biased region" description="Polar residues" evidence="1">
    <location>
        <begin position="221"/>
        <end position="259"/>
    </location>
</feature>
<feature type="compositionally biased region" description="Acidic residues" evidence="1">
    <location>
        <begin position="105"/>
        <end position="117"/>
    </location>
</feature>
<feature type="compositionally biased region" description="Low complexity" evidence="1">
    <location>
        <begin position="484"/>
        <end position="501"/>
    </location>
</feature>
<feature type="region of interest" description="Disordered" evidence="1">
    <location>
        <begin position="201"/>
        <end position="629"/>
    </location>
</feature>
<evidence type="ECO:0000313" key="3">
    <source>
        <dbReference type="Proteomes" id="UP001446871"/>
    </source>
</evidence>
<evidence type="ECO:0000313" key="2">
    <source>
        <dbReference type="EMBL" id="KAK8046761.1"/>
    </source>
</evidence>
<feature type="compositionally biased region" description="Basic and acidic residues" evidence="1">
    <location>
        <begin position="118"/>
        <end position="134"/>
    </location>
</feature>
<feature type="compositionally biased region" description="Basic and acidic residues" evidence="1">
    <location>
        <begin position="144"/>
        <end position="155"/>
    </location>
</feature>
<gene>
    <name evidence="2" type="ORF">PG996_014825</name>
</gene>
<feature type="compositionally biased region" description="Basic residues" evidence="1">
    <location>
        <begin position="291"/>
        <end position="305"/>
    </location>
</feature>
<dbReference type="EMBL" id="JAQQWM010000009">
    <property type="protein sequence ID" value="KAK8046761.1"/>
    <property type="molecule type" value="Genomic_DNA"/>
</dbReference>
<evidence type="ECO:0000256" key="1">
    <source>
        <dbReference type="SAM" id="MobiDB-lite"/>
    </source>
</evidence>
<feature type="compositionally biased region" description="Polar residues" evidence="1">
    <location>
        <begin position="1"/>
        <end position="13"/>
    </location>
</feature>